<evidence type="ECO:0000256" key="1">
    <source>
        <dbReference type="ARBA" id="ARBA00022490"/>
    </source>
</evidence>
<evidence type="ECO:0000256" key="4">
    <source>
        <dbReference type="HAMAP-Rule" id="MF_00749"/>
    </source>
</evidence>
<evidence type="ECO:0000313" key="7">
    <source>
        <dbReference type="EMBL" id="SEH88901.1"/>
    </source>
</evidence>
<keyword evidence="8" id="KW-1185">Reference proteome</keyword>
<dbReference type="GO" id="GO:0005829">
    <property type="term" value="C:cytosol"/>
    <property type="evidence" value="ECO:0007669"/>
    <property type="project" value="TreeGrafter"/>
</dbReference>
<evidence type="ECO:0000259" key="6">
    <source>
        <dbReference type="SMART" id="SM00945"/>
    </source>
</evidence>
<sequence length="244" mass="26381">MRMPQMKKSEALMTTPTEQNVKAATVKDVLAYLATQFPACFSLTGEAKPLKIGIFQDLAERLQNDATVSKTQLRQALRIYTSSWRYLEATKEGVSRIDLDGVAGEPIDASQAEHASKLLEESKAKAAEKRKAKLAEAKAKNPPPAVTDKPAYKKTPNKKAILPSKSTKVNQKPVSQSQPEKAPVPAAALQPVVTGQVIVGSKVLIKLGQNPMPATVLEVHKDDVTVQLGSGMVVKTRQDSLFLA</sequence>
<dbReference type="Pfam" id="PF04352">
    <property type="entry name" value="ProQ"/>
    <property type="match status" value="1"/>
</dbReference>
<dbReference type="Proteomes" id="UP000199371">
    <property type="component" value="Unassembled WGS sequence"/>
</dbReference>
<dbReference type="NCBIfam" id="NF003434">
    <property type="entry name" value="PRK04950.1"/>
    <property type="match status" value="1"/>
</dbReference>
<keyword evidence="3 4" id="KW-0143">Chaperone</keyword>
<accession>A0A1H6LK14</accession>
<proteinExistence type="inferred from homology"/>
<feature type="domain" description="ProQ/FinO" evidence="6">
    <location>
        <begin position="21"/>
        <end position="135"/>
    </location>
</feature>
<dbReference type="AlphaFoldDB" id="A0A1H6LK14"/>
<dbReference type="InterPro" id="IPR035236">
    <property type="entry name" value="ProQ_C"/>
</dbReference>
<dbReference type="PANTHER" id="PTHR38106">
    <property type="entry name" value="RNA CHAPERONE PROQ"/>
    <property type="match status" value="1"/>
</dbReference>
<comment type="similarity">
    <text evidence="4">Belongs to the ProQ family.</text>
</comment>
<dbReference type="EMBL" id="FNXF01000006">
    <property type="protein sequence ID" value="SEH88901.1"/>
    <property type="molecule type" value="Genomic_DNA"/>
</dbReference>
<dbReference type="Gene3D" id="1.10.1710.10">
    <property type="entry name" value="ProQ/FinO domain"/>
    <property type="match status" value="1"/>
</dbReference>
<dbReference type="InterPro" id="IPR016103">
    <property type="entry name" value="ProQ/FinO"/>
</dbReference>
<dbReference type="SMART" id="SM00945">
    <property type="entry name" value="ProQ"/>
    <property type="match status" value="1"/>
</dbReference>
<keyword evidence="2 4" id="KW-0694">RNA-binding</keyword>
<name>A0A1H6LK14_9GAMM</name>
<dbReference type="GO" id="GO:0033592">
    <property type="term" value="F:RNA strand annealing activity"/>
    <property type="evidence" value="ECO:0007669"/>
    <property type="project" value="UniProtKB-UniRule"/>
</dbReference>
<feature type="region of interest" description="Disordered" evidence="5">
    <location>
        <begin position="129"/>
        <end position="182"/>
    </location>
</feature>
<dbReference type="GO" id="GO:0010608">
    <property type="term" value="P:post-transcriptional regulation of gene expression"/>
    <property type="evidence" value="ECO:0007669"/>
    <property type="project" value="InterPro"/>
</dbReference>
<gene>
    <name evidence="4" type="primary">proQ</name>
    <name evidence="7" type="ORF">SAMN05660691_01976</name>
</gene>
<evidence type="ECO:0000256" key="3">
    <source>
        <dbReference type="ARBA" id="ARBA00023186"/>
    </source>
</evidence>
<protein>
    <recommendedName>
        <fullName evidence="4">RNA chaperone ProQ</fullName>
    </recommendedName>
</protein>
<dbReference type="STRING" id="173990.SAMN05660691_01976"/>
<evidence type="ECO:0000256" key="2">
    <source>
        <dbReference type="ARBA" id="ARBA00022884"/>
    </source>
</evidence>
<dbReference type="InterPro" id="IPR036442">
    <property type="entry name" value="ProQ/FinO_sf"/>
</dbReference>
<evidence type="ECO:0000256" key="5">
    <source>
        <dbReference type="SAM" id="MobiDB-lite"/>
    </source>
</evidence>
<keyword evidence="1 4" id="KW-0963">Cytoplasm</keyword>
<dbReference type="Pfam" id="PF17516">
    <property type="entry name" value="ProQ_C"/>
    <property type="match status" value="1"/>
</dbReference>
<feature type="compositionally biased region" description="Polar residues" evidence="5">
    <location>
        <begin position="164"/>
        <end position="179"/>
    </location>
</feature>
<comment type="function">
    <text evidence="4">RNA chaperone with significant RNA binding, RNA strand exchange and RNA duplexing activities.</text>
</comment>
<organism evidence="7 8">
    <name type="scientific">Rheinheimera pacifica</name>
    <dbReference type="NCBI Taxonomy" id="173990"/>
    <lineage>
        <taxon>Bacteria</taxon>
        <taxon>Pseudomonadati</taxon>
        <taxon>Pseudomonadota</taxon>
        <taxon>Gammaproteobacteria</taxon>
        <taxon>Chromatiales</taxon>
        <taxon>Chromatiaceae</taxon>
        <taxon>Rheinheimera</taxon>
    </lineage>
</organism>
<dbReference type="InterPro" id="IPR023529">
    <property type="entry name" value="ProQ"/>
</dbReference>
<dbReference type="PANTHER" id="PTHR38106:SF1">
    <property type="entry name" value="RNA CHAPERONE PROQ"/>
    <property type="match status" value="1"/>
</dbReference>
<dbReference type="GO" id="GO:0034057">
    <property type="term" value="F:RNA strand-exchange activity"/>
    <property type="evidence" value="ECO:0007669"/>
    <property type="project" value="UniProtKB-UniRule"/>
</dbReference>
<comment type="subcellular location">
    <subcellularLocation>
        <location evidence="4">Cytoplasm</location>
    </subcellularLocation>
</comment>
<evidence type="ECO:0000313" key="8">
    <source>
        <dbReference type="Proteomes" id="UP000199371"/>
    </source>
</evidence>
<dbReference type="HAMAP" id="MF_00749">
    <property type="entry name" value="ProQ"/>
    <property type="match status" value="1"/>
</dbReference>
<reference evidence="8" key="1">
    <citation type="submission" date="2016-10" db="EMBL/GenBank/DDBJ databases">
        <authorList>
            <person name="Varghese N."/>
            <person name="Submissions S."/>
        </authorList>
    </citation>
    <scope>NUCLEOTIDE SEQUENCE [LARGE SCALE GENOMIC DNA]</scope>
    <source>
        <strain evidence="8">DSM 17616</strain>
    </source>
</reference>
<feature type="compositionally biased region" description="Basic and acidic residues" evidence="5">
    <location>
        <begin position="129"/>
        <end position="139"/>
    </location>
</feature>
<dbReference type="SUPFAM" id="SSF48657">
    <property type="entry name" value="FinO-like"/>
    <property type="match status" value="1"/>
</dbReference>